<organism evidence="1 2">
    <name type="scientific">Panagrolaimus sp. JU765</name>
    <dbReference type="NCBI Taxonomy" id="591449"/>
    <lineage>
        <taxon>Eukaryota</taxon>
        <taxon>Metazoa</taxon>
        <taxon>Ecdysozoa</taxon>
        <taxon>Nematoda</taxon>
        <taxon>Chromadorea</taxon>
        <taxon>Rhabditida</taxon>
        <taxon>Tylenchina</taxon>
        <taxon>Panagrolaimomorpha</taxon>
        <taxon>Panagrolaimoidea</taxon>
        <taxon>Panagrolaimidae</taxon>
        <taxon>Panagrolaimus</taxon>
    </lineage>
</organism>
<dbReference type="Proteomes" id="UP000887576">
    <property type="component" value="Unplaced"/>
</dbReference>
<reference evidence="2" key="1">
    <citation type="submission" date="2022-11" db="UniProtKB">
        <authorList>
            <consortium name="WormBaseParasite"/>
        </authorList>
    </citation>
    <scope>IDENTIFICATION</scope>
</reference>
<name>A0AC34QUI1_9BILA</name>
<sequence length="291" mass="34063">MEMYENEELPESLEWYKDQIAGHHPSVVKNGIRQIGIVKERGREHYLLKLVQDGKRGASEVTFYEAIFDLNETEHSVPQKTALLRLRDLVPQYFGKRVIEIASRSYEFIELEDITYFFKKPCIMDIKIGRVTYDPVASEEKKLTESIKCPFQTQFGFRILGYRLHPDDKGNVRIQDKNWGRTRTHENIQEAFEEYLQAAPTEHIRKQIISGFIRQLASITQWFDEQKCIQIYSSSLLFVYEGDSTSQTSPNVKMIDFSHVFYDEKADDNYIHGLNYIVNQFTILGSNHSLK</sequence>
<evidence type="ECO:0000313" key="1">
    <source>
        <dbReference type="Proteomes" id="UP000887576"/>
    </source>
</evidence>
<accession>A0AC34QUI1</accession>
<protein>
    <submittedName>
        <fullName evidence="2">Kinase</fullName>
    </submittedName>
</protein>
<proteinExistence type="predicted"/>
<dbReference type="WBParaSite" id="JU765_v2.g19474.t1">
    <property type="protein sequence ID" value="JU765_v2.g19474.t1"/>
    <property type="gene ID" value="JU765_v2.g19474"/>
</dbReference>
<evidence type="ECO:0000313" key="2">
    <source>
        <dbReference type="WBParaSite" id="JU765_v2.g19474.t1"/>
    </source>
</evidence>